<dbReference type="InterPro" id="IPR015943">
    <property type="entry name" value="WD40/YVTN_repeat-like_dom_sf"/>
</dbReference>
<name>A0A1J4KVV5_9EUKA</name>
<dbReference type="RefSeq" id="XP_068368495.1">
    <property type="nucleotide sequence ID" value="XM_068497604.1"/>
</dbReference>
<dbReference type="VEuPathDB" id="TrichDB:TRFO_14103"/>
<dbReference type="AlphaFoldDB" id="A0A1J4KVV5"/>
<keyword evidence="2" id="KW-1185">Reference proteome</keyword>
<protein>
    <recommendedName>
        <fullName evidence="3">Anaphase-promoting complex subunit 4 WD40 domain-containing protein</fullName>
    </recommendedName>
</protein>
<dbReference type="Gene3D" id="2.130.10.10">
    <property type="entry name" value="YVTN repeat-like/Quinoprotein amine dehydrogenase"/>
    <property type="match status" value="1"/>
</dbReference>
<accession>A0A1J4KVV5</accession>
<dbReference type="GeneID" id="94832308"/>
<sequence>MTIAIPGVHIHSFDIDPTANFLFCVSTHDFYIFDIHTFETLGIIRLNTKKSISSFNYSAKSKTIVLTTQDKNWLYSLDTGNLLFELESPGRDYCTTALFSPDCRFFGASYNDGHFLILNGQTMATIKEFKFEHAIVMFSFSSGSQFVILGFDNGKMLILGTETDHKYLRKVHDKNSCVITYFHPHNFMKFMTKDSKKGIIKFFEINKYNEIEEYRNFNVNAINKNIRLIAFAFSCDGTILFGCSGKKLFAWRMDDATILHKIEFDVDYNLEIDSFCELIPHLLIPNVVLVIAKSSLWIWDCLSNDCRIVSVANEDDPLFQSGNWFKLNTAIIQTNKGILKLFGCEEKEWNSPEIRLNDYTEWSPVFSQLLSQWKEPNMNLAMTAFEKRAIHYLPINEVELNSDSDSY</sequence>
<dbReference type="Proteomes" id="UP000179807">
    <property type="component" value="Unassembled WGS sequence"/>
</dbReference>
<dbReference type="OrthoDB" id="10645204at2759"/>
<evidence type="ECO:0008006" key="3">
    <source>
        <dbReference type="Google" id="ProtNLM"/>
    </source>
</evidence>
<dbReference type="EMBL" id="MLAK01000229">
    <property type="protein sequence ID" value="OHT15359.1"/>
    <property type="molecule type" value="Genomic_DNA"/>
</dbReference>
<evidence type="ECO:0000313" key="1">
    <source>
        <dbReference type="EMBL" id="OHT15359.1"/>
    </source>
</evidence>
<gene>
    <name evidence="1" type="ORF">TRFO_14103</name>
</gene>
<reference evidence="1" key="1">
    <citation type="submission" date="2016-10" db="EMBL/GenBank/DDBJ databases">
        <authorList>
            <person name="Benchimol M."/>
            <person name="Almeida L.G."/>
            <person name="Vasconcelos A.T."/>
            <person name="Perreira-Neves A."/>
            <person name="Rosa I.A."/>
            <person name="Tasca T."/>
            <person name="Bogo M.R."/>
            <person name="de Souza W."/>
        </authorList>
    </citation>
    <scope>NUCLEOTIDE SEQUENCE [LARGE SCALE GENOMIC DNA]</scope>
    <source>
        <strain evidence="1">K</strain>
    </source>
</reference>
<dbReference type="SUPFAM" id="SSF50978">
    <property type="entry name" value="WD40 repeat-like"/>
    <property type="match status" value="1"/>
</dbReference>
<dbReference type="InterPro" id="IPR036322">
    <property type="entry name" value="WD40_repeat_dom_sf"/>
</dbReference>
<evidence type="ECO:0000313" key="2">
    <source>
        <dbReference type="Proteomes" id="UP000179807"/>
    </source>
</evidence>
<comment type="caution">
    <text evidence="1">The sequence shown here is derived from an EMBL/GenBank/DDBJ whole genome shotgun (WGS) entry which is preliminary data.</text>
</comment>
<proteinExistence type="predicted"/>
<organism evidence="1 2">
    <name type="scientific">Tritrichomonas foetus</name>
    <dbReference type="NCBI Taxonomy" id="1144522"/>
    <lineage>
        <taxon>Eukaryota</taxon>
        <taxon>Metamonada</taxon>
        <taxon>Parabasalia</taxon>
        <taxon>Tritrichomonadida</taxon>
        <taxon>Tritrichomonadidae</taxon>
        <taxon>Tritrichomonas</taxon>
    </lineage>
</organism>